<name>A0A699YCQ9_HAELA</name>
<dbReference type="PANTHER" id="PTHR43081">
    <property type="entry name" value="ADENYLATE CYCLASE, TERMINAL-DIFFERENTIATION SPECIFIC-RELATED"/>
    <property type="match status" value="1"/>
</dbReference>
<feature type="non-terminal residue" evidence="3">
    <location>
        <position position="1"/>
    </location>
</feature>
<keyword evidence="2" id="KW-0472">Membrane</keyword>
<dbReference type="AlphaFoldDB" id="A0A699YCQ9"/>
<dbReference type="Gene3D" id="3.30.70.1230">
    <property type="entry name" value="Nucleotide cyclase"/>
    <property type="match status" value="2"/>
</dbReference>
<feature type="transmembrane region" description="Helical" evidence="2">
    <location>
        <begin position="6"/>
        <end position="27"/>
    </location>
</feature>
<organism evidence="3 4">
    <name type="scientific">Haematococcus lacustris</name>
    <name type="common">Green alga</name>
    <name type="synonym">Haematococcus pluvialis</name>
    <dbReference type="NCBI Taxonomy" id="44745"/>
    <lineage>
        <taxon>Eukaryota</taxon>
        <taxon>Viridiplantae</taxon>
        <taxon>Chlorophyta</taxon>
        <taxon>core chlorophytes</taxon>
        <taxon>Chlorophyceae</taxon>
        <taxon>CS clade</taxon>
        <taxon>Chlamydomonadales</taxon>
        <taxon>Haematococcaceae</taxon>
        <taxon>Haematococcus</taxon>
    </lineage>
</organism>
<evidence type="ECO:0000256" key="2">
    <source>
        <dbReference type="SAM" id="Phobius"/>
    </source>
</evidence>
<evidence type="ECO:0000313" key="3">
    <source>
        <dbReference type="EMBL" id="GFH05638.1"/>
    </source>
</evidence>
<dbReference type="InterPro" id="IPR029787">
    <property type="entry name" value="Nucleotide_cyclase"/>
</dbReference>
<evidence type="ECO:0000256" key="1">
    <source>
        <dbReference type="SAM" id="MobiDB-lite"/>
    </source>
</evidence>
<accession>A0A699YCQ9</accession>
<dbReference type="InterPro" id="IPR050697">
    <property type="entry name" value="Adenylyl/Guanylyl_Cyclase_3/4"/>
</dbReference>
<evidence type="ECO:0000313" key="4">
    <source>
        <dbReference type="Proteomes" id="UP000485058"/>
    </source>
</evidence>
<reference evidence="3 4" key="1">
    <citation type="submission" date="2020-02" db="EMBL/GenBank/DDBJ databases">
        <title>Draft genome sequence of Haematococcus lacustris strain NIES-144.</title>
        <authorList>
            <person name="Morimoto D."/>
            <person name="Nakagawa S."/>
            <person name="Yoshida T."/>
            <person name="Sawayama S."/>
        </authorList>
    </citation>
    <scope>NUCLEOTIDE SEQUENCE [LARGE SCALE GENOMIC DNA]</scope>
    <source>
        <strain evidence="3 4">NIES-144</strain>
    </source>
</reference>
<proteinExistence type="predicted"/>
<dbReference type="PANTHER" id="PTHR43081:SF1">
    <property type="entry name" value="ADENYLATE CYCLASE, TERMINAL-DIFFERENTIATION SPECIFIC"/>
    <property type="match status" value="1"/>
</dbReference>
<dbReference type="EMBL" id="BLLF01000004">
    <property type="protein sequence ID" value="GFH05638.1"/>
    <property type="molecule type" value="Genomic_DNA"/>
</dbReference>
<protein>
    <submittedName>
        <fullName evidence="3">Guanylate cyclase domain-containing protein</fullName>
    </submittedName>
</protein>
<dbReference type="SUPFAM" id="SSF55073">
    <property type="entry name" value="Nucleotide cyclase"/>
    <property type="match status" value="2"/>
</dbReference>
<gene>
    <name evidence="3" type="ORF">HaLaN_00137</name>
</gene>
<dbReference type="Proteomes" id="UP000485058">
    <property type="component" value="Unassembled WGS sequence"/>
</dbReference>
<comment type="caution">
    <text evidence="3">The sequence shown here is derived from an EMBL/GenBank/DDBJ whole genome shotgun (WGS) entry which is preliminary data.</text>
</comment>
<keyword evidence="2" id="KW-1133">Transmembrane helix</keyword>
<feature type="region of interest" description="Disordered" evidence="1">
    <location>
        <begin position="367"/>
        <end position="409"/>
    </location>
</feature>
<keyword evidence="4" id="KW-1185">Reference proteome</keyword>
<sequence>TLTAAVTTPLLVVGALLVAWITSSYILRQDSTALWEALPDHVMDATIALHHATIRACLTAFTAYEVTTEGDSFILATHNPHDALLLATAIHQQLLQCSWSTTALDDPQFSTKATSELGTAAQRNGESLPWLQQPQLSGVGVSSGLESDSQRTWNKAAGRMQYSGPGSGKQSRRLALVLQMAYRQLPADMVLVNVGDYQLKVQGTDPKQARTLYVCCPAEHVYRFLDACPVRCLRPLSTTFLDAPFSQAAVVYLYVVGLGSLAAWNSQVTATAMGLCLSILNRQLHLYGGYCVEQAESLCLATFCHPHTAIRWALACIQLCLATDWPQELLEHELGEEMLVPTPVTRLSASAAAAALQDARRAKRGRKLIGGVPPKPAAALHPDTAGTSQTAPPVAEVHPRSPDPKAGSSSRLVRVLLRGLRLKAGIDYGPVSASVHAALARMTYTGRVMNRCGAPSLRGWLA</sequence>
<keyword evidence="2" id="KW-0812">Transmembrane</keyword>